<dbReference type="InterPro" id="IPR001878">
    <property type="entry name" value="Znf_CCHC"/>
</dbReference>
<proteinExistence type="predicted"/>
<gene>
    <name evidence="4" type="ORF">Tci_922503</name>
</gene>
<dbReference type="GO" id="GO:0008270">
    <property type="term" value="F:zinc ion binding"/>
    <property type="evidence" value="ECO:0007669"/>
    <property type="project" value="UniProtKB-KW"/>
</dbReference>
<reference evidence="4" key="1">
    <citation type="journal article" date="2019" name="Sci. Rep.">
        <title>Draft genome of Tanacetum cinerariifolium, the natural source of mosquito coil.</title>
        <authorList>
            <person name="Yamashiro T."/>
            <person name="Shiraishi A."/>
            <person name="Satake H."/>
            <person name="Nakayama K."/>
        </authorList>
    </citation>
    <scope>NUCLEOTIDE SEQUENCE</scope>
</reference>
<keyword evidence="4" id="KW-0695">RNA-directed DNA polymerase</keyword>
<name>A0A699X1K7_TANCI</name>
<feature type="non-terminal residue" evidence="4">
    <location>
        <position position="1"/>
    </location>
</feature>
<sequence>RNNQHQQQPFKRNNVARAYTAGLGDKKPYGGIKPLYPKCNYHHDGSCTHKCTNCRKTGHWARDCKSRPAANNNNQRAQGANARGITCFECAGNGNVVARAYAVGTVETNPNSNVVTAR</sequence>
<dbReference type="EMBL" id="BKCJ011758504">
    <property type="protein sequence ID" value="GFD50534.1"/>
    <property type="molecule type" value="Genomic_DNA"/>
</dbReference>
<feature type="domain" description="CCHC-type" evidence="3">
    <location>
        <begin position="50"/>
        <end position="66"/>
    </location>
</feature>
<accession>A0A699X1K7</accession>
<feature type="compositionally biased region" description="Polar residues" evidence="2">
    <location>
        <begin position="1"/>
        <end position="11"/>
    </location>
</feature>
<evidence type="ECO:0000259" key="3">
    <source>
        <dbReference type="PROSITE" id="PS50158"/>
    </source>
</evidence>
<dbReference type="InterPro" id="IPR036875">
    <property type="entry name" value="Znf_CCHC_sf"/>
</dbReference>
<dbReference type="SUPFAM" id="SSF57756">
    <property type="entry name" value="Retrovirus zinc finger-like domains"/>
    <property type="match status" value="1"/>
</dbReference>
<keyword evidence="4" id="KW-0548">Nucleotidyltransferase</keyword>
<dbReference type="Gene3D" id="4.10.60.10">
    <property type="entry name" value="Zinc finger, CCHC-type"/>
    <property type="match status" value="1"/>
</dbReference>
<dbReference type="Pfam" id="PF00098">
    <property type="entry name" value="zf-CCHC"/>
    <property type="match status" value="1"/>
</dbReference>
<organism evidence="4">
    <name type="scientific">Tanacetum cinerariifolium</name>
    <name type="common">Dalmatian daisy</name>
    <name type="synonym">Chrysanthemum cinerariifolium</name>
    <dbReference type="NCBI Taxonomy" id="118510"/>
    <lineage>
        <taxon>Eukaryota</taxon>
        <taxon>Viridiplantae</taxon>
        <taxon>Streptophyta</taxon>
        <taxon>Embryophyta</taxon>
        <taxon>Tracheophyta</taxon>
        <taxon>Spermatophyta</taxon>
        <taxon>Magnoliopsida</taxon>
        <taxon>eudicotyledons</taxon>
        <taxon>Gunneridae</taxon>
        <taxon>Pentapetalae</taxon>
        <taxon>asterids</taxon>
        <taxon>campanulids</taxon>
        <taxon>Asterales</taxon>
        <taxon>Asteraceae</taxon>
        <taxon>Asteroideae</taxon>
        <taxon>Anthemideae</taxon>
        <taxon>Anthemidinae</taxon>
        <taxon>Tanacetum</taxon>
    </lineage>
</organism>
<keyword evidence="1" id="KW-0479">Metal-binding</keyword>
<dbReference type="GO" id="GO:0003964">
    <property type="term" value="F:RNA-directed DNA polymerase activity"/>
    <property type="evidence" value="ECO:0007669"/>
    <property type="project" value="UniProtKB-KW"/>
</dbReference>
<protein>
    <submittedName>
        <fullName evidence="4">Reverse transcriptase domain-containing protein</fullName>
    </submittedName>
</protein>
<comment type="caution">
    <text evidence="4">The sequence shown here is derived from an EMBL/GenBank/DDBJ whole genome shotgun (WGS) entry which is preliminary data.</text>
</comment>
<dbReference type="SMART" id="SM00343">
    <property type="entry name" value="ZnF_C2HC"/>
    <property type="match status" value="1"/>
</dbReference>
<keyword evidence="4" id="KW-0808">Transferase</keyword>
<evidence type="ECO:0000313" key="4">
    <source>
        <dbReference type="EMBL" id="GFD50534.1"/>
    </source>
</evidence>
<feature type="non-terminal residue" evidence="4">
    <location>
        <position position="118"/>
    </location>
</feature>
<dbReference type="AlphaFoldDB" id="A0A699X1K7"/>
<feature type="region of interest" description="Disordered" evidence="2">
    <location>
        <begin position="1"/>
        <end position="28"/>
    </location>
</feature>
<keyword evidence="1" id="KW-0862">Zinc</keyword>
<keyword evidence="1" id="KW-0863">Zinc-finger</keyword>
<evidence type="ECO:0000256" key="1">
    <source>
        <dbReference type="PROSITE-ProRule" id="PRU00047"/>
    </source>
</evidence>
<dbReference type="GO" id="GO:0003676">
    <property type="term" value="F:nucleic acid binding"/>
    <property type="evidence" value="ECO:0007669"/>
    <property type="project" value="InterPro"/>
</dbReference>
<evidence type="ECO:0000256" key="2">
    <source>
        <dbReference type="SAM" id="MobiDB-lite"/>
    </source>
</evidence>
<dbReference type="PROSITE" id="PS50158">
    <property type="entry name" value="ZF_CCHC"/>
    <property type="match status" value="1"/>
</dbReference>